<evidence type="ECO:0000313" key="4">
    <source>
        <dbReference type="Proteomes" id="UP000321419"/>
    </source>
</evidence>
<accession>A0A510XT74</accession>
<dbReference type="SUPFAM" id="SSF54637">
    <property type="entry name" value="Thioesterase/thiol ester dehydrase-isomerase"/>
    <property type="match status" value="1"/>
</dbReference>
<dbReference type="InterPro" id="IPR029069">
    <property type="entry name" value="HotDog_dom_sf"/>
</dbReference>
<comment type="similarity">
    <text evidence="1">Belongs to the 4-hydroxybenzoyl-CoA thioesterase family.</text>
</comment>
<dbReference type="CDD" id="cd00586">
    <property type="entry name" value="4HBT"/>
    <property type="match status" value="1"/>
</dbReference>
<comment type="caution">
    <text evidence="3">The sequence shown here is derived from an EMBL/GenBank/DDBJ whole genome shotgun (WGS) entry which is preliminary data.</text>
</comment>
<reference evidence="3 4" key="1">
    <citation type="submission" date="2019-07" db="EMBL/GenBank/DDBJ databases">
        <title>Whole genome shotgun sequence of Pseudoalteromonas espejiana NBRC 102222.</title>
        <authorList>
            <person name="Hosoyama A."/>
            <person name="Uohara A."/>
            <person name="Ohji S."/>
            <person name="Ichikawa N."/>
        </authorList>
    </citation>
    <scope>NUCLEOTIDE SEQUENCE [LARGE SCALE GENOMIC DNA]</scope>
    <source>
        <strain evidence="3 4">NBRC 102222</strain>
    </source>
</reference>
<sequence length="137" mass="15941">MTFKVDFKVRHYECDLQGIVNNSVYFNYLEHARHEFLFANGVDFALLAKQKVNLVVIRSEVDYKHSLVPEDEFYVSVEPERISRLKFAFKQAIVRKSDEKVMLQARVIGTSVNEKGRPFLPPEMDNLFKNSDLNLAV</sequence>
<dbReference type="InterPro" id="IPR050563">
    <property type="entry name" value="4-hydroxybenzoyl-CoA_TE"/>
</dbReference>
<gene>
    <name evidence="3" type="ORF">PES01_06320</name>
</gene>
<dbReference type="RefSeq" id="WP_089348698.1">
    <property type="nucleotide sequence ID" value="NZ_BJUM01000005.1"/>
</dbReference>
<evidence type="ECO:0000256" key="1">
    <source>
        <dbReference type="ARBA" id="ARBA00005953"/>
    </source>
</evidence>
<keyword evidence="2" id="KW-0378">Hydrolase</keyword>
<dbReference type="EMBL" id="BJUM01000005">
    <property type="protein sequence ID" value="GEK53787.1"/>
    <property type="molecule type" value="Genomic_DNA"/>
</dbReference>
<dbReference type="InterPro" id="IPR006684">
    <property type="entry name" value="YbgC/YbaW"/>
</dbReference>
<evidence type="ECO:0000256" key="2">
    <source>
        <dbReference type="ARBA" id="ARBA00022801"/>
    </source>
</evidence>
<dbReference type="PIRSF" id="PIRSF003230">
    <property type="entry name" value="YbgC"/>
    <property type="match status" value="1"/>
</dbReference>
<dbReference type="Proteomes" id="UP000321419">
    <property type="component" value="Unassembled WGS sequence"/>
</dbReference>
<dbReference type="PANTHER" id="PTHR31793:SF27">
    <property type="entry name" value="NOVEL THIOESTERASE SUPERFAMILY DOMAIN AND SAPOSIN A-TYPE DOMAIN CONTAINING PROTEIN (0610012H03RIK)"/>
    <property type="match status" value="1"/>
</dbReference>
<protein>
    <submittedName>
        <fullName evidence="3">Thioesterase</fullName>
    </submittedName>
</protein>
<dbReference type="Pfam" id="PF13279">
    <property type="entry name" value="4HBT_2"/>
    <property type="match status" value="1"/>
</dbReference>
<dbReference type="AlphaFoldDB" id="A0A510XT74"/>
<keyword evidence="4" id="KW-1185">Reference proteome</keyword>
<dbReference type="PANTHER" id="PTHR31793">
    <property type="entry name" value="4-HYDROXYBENZOYL-COA THIOESTERASE FAMILY MEMBER"/>
    <property type="match status" value="1"/>
</dbReference>
<proteinExistence type="inferred from homology"/>
<dbReference type="Gene3D" id="3.10.129.10">
    <property type="entry name" value="Hotdog Thioesterase"/>
    <property type="match status" value="1"/>
</dbReference>
<name>A0A510XT74_9GAMM</name>
<organism evidence="3 4">
    <name type="scientific">Pseudoalteromonas espejiana</name>
    <dbReference type="NCBI Taxonomy" id="28107"/>
    <lineage>
        <taxon>Bacteria</taxon>
        <taxon>Pseudomonadati</taxon>
        <taxon>Pseudomonadota</taxon>
        <taxon>Gammaproteobacteria</taxon>
        <taxon>Alteromonadales</taxon>
        <taxon>Pseudoalteromonadaceae</taxon>
        <taxon>Pseudoalteromonas</taxon>
    </lineage>
</organism>
<dbReference type="GO" id="GO:0047617">
    <property type="term" value="F:fatty acyl-CoA hydrolase activity"/>
    <property type="evidence" value="ECO:0007669"/>
    <property type="project" value="TreeGrafter"/>
</dbReference>
<evidence type="ECO:0000313" key="3">
    <source>
        <dbReference type="EMBL" id="GEK53787.1"/>
    </source>
</evidence>
<dbReference type="OrthoDB" id="9799036at2"/>